<feature type="domain" description="NADP-dependent oxidoreductase" evidence="8">
    <location>
        <begin position="10"/>
        <end position="256"/>
    </location>
</feature>
<dbReference type="GO" id="GO:0051596">
    <property type="term" value="P:methylglyoxal catabolic process"/>
    <property type="evidence" value="ECO:0007669"/>
    <property type="project" value="TreeGrafter"/>
</dbReference>
<dbReference type="Proteomes" id="UP000631300">
    <property type="component" value="Unassembled WGS sequence"/>
</dbReference>
<reference evidence="9" key="2">
    <citation type="submission" date="2020-09" db="EMBL/GenBank/DDBJ databases">
        <authorList>
            <person name="Sun Q."/>
            <person name="Kim S."/>
        </authorList>
    </citation>
    <scope>NUCLEOTIDE SEQUENCE</scope>
    <source>
        <strain evidence="9">KCTC 22164</strain>
    </source>
</reference>
<dbReference type="PANTHER" id="PTHR43827:SF3">
    <property type="entry name" value="NADP-DEPENDENT OXIDOREDUCTASE DOMAIN-CONTAINING PROTEIN"/>
    <property type="match status" value="1"/>
</dbReference>
<comment type="similarity">
    <text evidence="1">Belongs to the aldo/keto reductase family.</text>
</comment>
<dbReference type="InterPro" id="IPR023210">
    <property type="entry name" value="NADP_OxRdtase_dom"/>
</dbReference>
<dbReference type="PIRSF" id="PIRSF000097">
    <property type="entry name" value="AKR"/>
    <property type="match status" value="1"/>
</dbReference>
<dbReference type="NCBIfam" id="NF008377">
    <property type="entry name" value="PRK11172.1"/>
    <property type="match status" value="1"/>
</dbReference>
<evidence type="ECO:0000313" key="9">
    <source>
        <dbReference type="EMBL" id="GGW84271.1"/>
    </source>
</evidence>
<keyword evidence="2" id="KW-0521">NADP</keyword>
<keyword evidence="3" id="KW-0560">Oxidoreductase</keyword>
<sequence length="272" mass="30349">MTKVINEMPKLGMGTFRLEGDVCYDAVSMALEEGYRHIDTAQIYGNEEQVGRAIKDSGINREELFITTKVWNDKLSSEAFIPSVKESLSKLGQDHVDLLLVHWPAPPQGVSMAEYLNAAMAAKSQGLTKEIGVSNFTIEHLTQAINIIGADNIFTNQVEVHPYLTNDRLRFFCEANDIHITAYMPFAVGKVLKDETIMEIAHELGISAAQVVIAWVLEHGMTTIPSSTKRAHLKANFDARDMLLSDEHVAHIDGLNRNDRQATPDFAPQWDE</sequence>
<dbReference type="InterPro" id="IPR020471">
    <property type="entry name" value="AKR"/>
</dbReference>
<feature type="site" description="Lowers pKa of active site Tyr" evidence="7">
    <location>
        <position position="69"/>
    </location>
</feature>
<feature type="active site" description="Proton donor" evidence="5">
    <location>
        <position position="44"/>
    </location>
</feature>
<evidence type="ECO:0000256" key="1">
    <source>
        <dbReference type="ARBA" id="ARBA00007905"/>
    </source>
</evidence>
<dbReference type="EMBL" id="BMXP01000003">
    <property type="protein sequence ID" value="GGW84271.1"/>
    <property type="molecule type" value="Genomic_DNA"/>
</dbReference>
<evidence type="ECO:0000256" key="3">
    <source>
        <dbReference type="ARBA" id="ARBA00023002"/>
    </source>
</evidence>
<dbReference type="Pfam" id="PF00248">
    <property type="entry name" value="Aldo_ket_red"/>
    <property type="match status" value="1"/>
</dbReference>
<dbReference type="GO" id="GO:1990002">
    <property type="term" value="F:methylglyoxal reductase (NADPH) (acetol producing) activity"/>
    <property type="evidence" value="ECO:0007669"/>
    <property type="project" value="TreeGrafter"/>
</dbReference>
<name>A0A918MYA6_9ALTE</name>
<evidence type="ECO:0000313" key="10">
    <source>
        <dbReference type="Proteomes" id="UP000631300"/>
    </source>
</evidence>
<evidence type="ECO:0000256" key="2">
    <source>
        <dbReference type="ARBA" id="ARBA00022857"/>
    </source>
</evidence>
<reference evidence="9" key="1">
    <citation type="journal article" date="2014" name="Int. J. Syst. Evol. Microbiol.">
        <title>Complete genome sequence of Corynebacterium casei LMG S-19264T (=DSM 44701T), isolated from a smear-ripened cheese.</title>
        <authorList>
            <consortium name="US DOE Joint Genome Institute (JGI-PGF)"/>
            <person name="Walter F."/>
            <person name="Albersmeier A."/>
            <person name="Kalinowski J."/>
            <person name="Ruckert C."/>
        </authorList>
    </citation>
    <scope>NUCLEOTIDE SEQUENCE</scope>
    <source>
        <strain evidence="9">KCTC 22164</strain>
    </source>
</reference>
<dbReference type="PANTHER" id="PTHR43827">
    <property type="entry name" value="2,5-DIKETO-D-GLUCONIC ACID REDUCTASE"/>
    <property type="match status" value="1"/>
</dbReference>
<dbReference type="InterPro" id="IPR018170">
    <property type="entry name" value="Aldo/ket_reductase_CS"/>
</dbReference>
<evidence type="ECO:0000259" key="8">
    <source>
        <dbReference type="Pfam" id="PF00248"/>
    </source>
</evidence>
<comment type="caution">
    <text evidence="9">The sequence shown here is derived from an EMBL/GenBank/DDBJ whole genome shotgun (WGS) entry which is preliminary data.</text>
</comment>
<protein>
    <submittedName>
        <fullName evidence="9">2,5-diketo-D-gluconate reductase B</fullName>
    </submittedName>
</protein>
<evidence type="ECO:0000256" key="7">
    <source>
        <dbReference type="PIRSR" id="PIRSR000097-3"/>
    </source>
</evidence>
<dbReference type="AlphaFoldDB" id="A0A918MYA6"/>
<dbReference type="InterPro" id="IPR036812">
    <property type="entry name" value="NAD(P)_OxRdtase_dom_sf"/>
</dbReference>
<dbReference type="FunFam" id="3.20.20.100:FF:000002">
    <property type="entry name" value="2,5-diketo-D-gluconic acid reductase A"/>
    <property type="match status" value="1"/>
</dbReference>
<dbReference type="PRINTS" id="PR00069">
    <property type="entry name" value="ALDKETRDTASE"/>
</dbReference>
<dbReference type="SUPFAM" id="SSF51430">
    <property type="entry name" value="NAD(P)-linked oxidoreductase"/>
    <property type="match status" value="1"/>
</dbReference>
<dbReference type="Gene3D" id="3.20.20.100">
    <property type="entry name" value="NADP-dependent oxidoreductase domain"/>
    <property type="match status" value="1"/>
</dbReference>
<feature type="binding site" evidence="6">
    <location>
        <position position="102"/>
    </location>
    <ligand>
        <name>substrate</name>
    </ligand>
</feature>
<organism evidence="9 10">
    <name type="scientific">Alteromonas halophila</name>
    <dbReference type="NCBI Taxonomy" id="516698"/>
    <lineage>
        <taxon>Bacteria</taxon>
        <taxon>Pseudomonadati</taxon>
        <taxon>Pseudomonadota</taxon>
        <taxon>Gammaproteobacteria</taxon>
        <taxon>Alteromonadales</taxon>
        <taxon>Alteromonadaceae</taxon>
        <taxon>Alteromonas/Salinimonas group</taxon>
        <taxon>Alteromonas</taxon>
    </lineage>
</organism>
<dbReference type="PROSITE" id="PS00798">
    <property type="entry name" value="ALDOKETO_REDUCTASE_1"/>
    <property type="match status" value="1"/>
</dbReference>
<keyword evidence="10" id="KW-1185">Reference proteome</keyword>
<evidence type="ECO:0000256" key="6">
    <source>
        <dbReference type="PIRSR" id="PIRSR000097-2"/>
    </source>
</evidence>
<evidence type="ECO:0000256" key="4">
    <source>
        <dbReference type="ARBA" id="ARBA00049445"/>
    </source>
</evidence>
<comment type="catalytic activity">
    <reaction evidence="4">
        <text>hydroxyacetone + NADP(+) = methylglyoxal + NADPH + H(+)</text>
        <dbReference type="Rhea" id="RHEA:27986"/>
        <dbReference type="ChEBI" id="CHEBI:15378"/>
        <dbReference type="ChEBI" id="CHEBI:17158"/>
        <dbReference type="ChEBI" id="CHEBI:27957"/>
        <dbReference type="ChEBI" id="CHEBI:57783"/>
        <dbReference type="ChEBI" id="CHEBI:58349"/>
    </reaction>
</comment>
<proteinExistence type="inferred from homology"/>
<dbReference type="RefSeq" id="WP_189405451.1">
    <property type="nucleotide sequence ID" value="NZ_BMXP01000003.1"/>
</dbReference>
<gene>
    <name evidence="9" type="primary">dkgB</name>
    <name evidence="9" type="ORF">GCM10007391_17480</name>
</gene>
<evidence type="ECO:0000256" key="5">
    <source>
        <dbReference type="PIRSR" id="PIRSR000097-1"/>
    </source>
</evidence>
<accession>A0A918MYA6</accession>